<gene>
    <name evidence="1" type="ORF">CRG98_029197</name>
</gene>
<name>A0A2I0J2I6_PUNGR</name>
<keyword evidence="2" id="KW-1185">Reference proteome</keyword>
<accession>A0A2I0J2I6</accession>
<evidence type="ECO:0000313" key="2">
    <source>
        <dbReference type="Proteomes" id="UP000233551"/>
    </source>
</evidence>
<proteinExistence type="predicted"/>
<organism evidence="1 2">
    <name type="scientific">Punica granatum</name>
    <name type="common">Pomegranate</name>
    <dbReference type="NCBI Taxonomy" id="22663"/>
    <lineage>
        <taxon>Eukaryota</taxon>
        <taxon>Viridiplantae</taxon>
        <taxon>Streptophyta</taxon>
        <taxon>Embryophyta</taxon>
        <taxon>Tracheophyta</taxon>
        <taxon>Spermatophyta</taxon>
        <taxon>Magnoliopsida</taxon>
        <taxon>eudicotyledons</taxon>
        <taxon>Gunneridae</taxon>
        <taxon>Pentapetalae</taxon>
        <taxon>rosids</taxon>
        <taxon>malvids</taxon>
        <taxon>Myrtales</taxon>
        <taxon>Lythraceae</taxon>
        <taxon>Punica</taxon>
    </lineage>
</organism>
<evidence type="ECO:0000313" key="1">
    <source>
        <dbReference type="EMBL" id="PKI50447.1"/>
    </source>
</evidence>
<comment type="caution">
    <text evidence="1">The sequence shown here is derived from an EMBL/GenBank/DDBJ whole genome shotgun (WGS) entry which is preliminary data.</text>
</comment>
<dbReference type="AlphaFoldDB" id="A0A2I0J2I6"/>
<reference evidence="1 2" key="1">
    <citation type="submission" date="2017-11" db="EMBL/GenBank/DDBJ databases">
        <title>De-novo sequencing of pomegranate (Punica granatum L.) genome.</title>
        <authorList>
            <person name="Akparov Z."/>
            <person name="Amiraslanov A."/>
            <person name="Hajiyeva S."/>
            <person name="Abbasov M."/>
            <person name="Kaur K."/>
            <person name="Hamwieh A."/>
            <person name="Solovyev V."/>
            <person name="Salamov A."/>
            <person name="Braich B."/>
            <person name="Kosarev P."/>
            <person name="Mahmoud A."/>
            <person name="Hajiyev E."/>
            <person name="Babayeva S."/>
            <person name="Izzatullayeva V."/>
            <person name="Mammadov A."/>
            <person name="Mammadov A."/>
            <person name="Sharifova S."/>
            <person name="Ojaghi J."/>
            <person name="Eynullazada K."/>
            <person name="Bayramov B."/>
            <person name="Abdulazimova A."/>
            <person name="Shahmuradov I."/>
        </authorList>
    </citation>
    <scope>NUCLEOTIDE SEQUENCE [LARGE SCALE GENOMIC DNA]</scope>
    <source>
        <strain evidence="2">cv. AG2017</strain>
        <tissue evidence="1">Leaf</tissue>
    </source>
</reference>
<dbReference type="Proteomes" id="UP000233551">
    <property type="component" value="Unassembled WGS sequence"/>
</dbReference>
<dbReference type="EMBL" id="PGOL01002115">
    <property type="protein sequence ID" value="PKI50447.1"/>
    <property type="molecule type" value="Genomic_DNA"/>
</dbReference>
<protein>
    <submittedName>
        <fullName evidence="1">Uncharacterized protein</fullName>
    </submittedName>
</protein>
<sequence>MLMPEWALPKVSSWLYMEGDERDREREKGKGTIIIRFNGAPAPAITMSRLLAISKAFTTSSGWWRLGSKSPQSRIPLFLFEIHAFDRPPLWWWGC</sequence>